<dbReference type="InterPro" id="IPR006311">
    <property type="entry name" value="TAT_signal"/>
</dbReference>
<feature type="signal peptide" evidence="1">
    <location>
        <begin position="1"/>
        <end position="22"/>
    </location>
</feature>
<evidence type="ECO:0000313" key="3">
    <source>
        <dbReference type="Proteomes" id="UP000326554"/>
    </source>
</evidence>
<comment type="caution">
    <text evidence="2">The sequence shown here is derived from an EMBL/GenBank/DDBJ whole genome shotgun (WGS) entry which is preliminary data.</text>
</comment>
<name>A0A5J5GFJ2_9RHOB</name>
<dbReference type="Proteomes" id="UP000326554">
    <property type="component" value="Unassembled WGS sequence"/>
</dbReference>
<dbReference type="EMBL" id="VYQE01000004">
    <property type="protein sequence ID" value="KAA9006945.1"/>
    <property type="molecule type" value="Genomic_DNA"/>
</dbReference>
<evidence type="ECO:0000256" key="1">
    <source>
        <dbReference type="SAM" id="SignalP"/>
    </source>
</evidence>
<accession>A0A5J5GFJ2</accession>
<dbReference type="PROSITE" id="PS51318">
    <property type="entry name" value="TAT"/>
    <property type="match status" value="1"/>
</dbReference>
<dbReference type="Pfam" id="PF13618">
    <property type="entry name" value="Gluconate_2-dh3"/>
    <property type="match status" value="1"/>
</dbReference>
<feature type="chain" id="PRO_5023898435" evidence="1">
    <location>
        <begin position="23"/>
        <end position="247"/>
    </location>
</feature>
<dbReference type="AlphaFoldDB" id="A0A5J5GFJ2"/>
<protein>
    <submittedName>
        <fullName evidence="2">Gluconate 2-dehydrogenase subunit 3 family protein</fullName>
    </submittedName>
</protein>
<dbReference type="RefSeq" id="WP_150445963.1">
    <property type="nucleotide sequence ID" value="NZ_VYQE01000004.1"/>
</dbReference>
<keyword evidence="3" id="KW-1185">Reference proteome</keyword>
<proteinExistence type="predicted"/>
<reference evidence="2 3" key="1">
    <citation type="submission" date="2019-09" db="EMBL/GenBank/DDBJ databases">
        <authorList>
            <person name="Park J.-S."/>
            <person name="Choi H.-J."/>
        </authorList>
    </citation>
    <scope>NUCLEOTIDE SEQUENCE [LARGE SCALE GENOMIC DNA]</scope>
    <source>
        <strain evidence="2 3">176SS1-4</strain>
    </source>
</reference>
<organism evidence="2 3">
    <name type="scientific">Histidinibacterium aquaticum</name>
    <dbReference type="NCBI Taxonomy" id="2613962"/>
    <lineage>
        <taxon>Bacteria</taxon>
        <taxon>Pseudomonadati</taxon>
        <taxon>Pseudomonadota</taxon>
        <taxon>Alphaproteobacteria</taxon>
        <taxon>Rhodobacterales</taxon>
        <taxon>Paracoccaceae</taxon>
        <taxon>Histidinibacterium</taxon>
    </lineage>
</organism>
<gene>
    <name evidence="2" type="ORF">F3S47_14345</name>
</gene>
<sequence length="247" mass="26073">MPASFSRRAVLLGLGASGLAAGAPGRAAAQNAYANLEGTPWFYLTDAEARFLAAAGDVLIPEDDYPSASQVGVVDFIDLQLASPWGKGDGLYLKGPFPDGATNSQGYQMPYTPAELFRTAISRIEEAEGTALADLDAAGREDLITRLSEGEMDLGEDIGAAAFFQELHSIVNEGFFADPIYGGNKDYAAWDMIGFPGAHAYYLSFVDQNVPYEKPPMGIAHIPGTRRSASLGASAGAARPANRTEEG</sequence>
<evidence type="ECO:0000313" key="2">
    <source>
        <dbReference type="EMBL" id="KAA9006945.1"/>
    </source>
</evidence>
<keyword evidence="1" id="KW-0732">Signal</keyword>
<dbReference type="InterPro" id="IPR027056">
    <property type="entry name" value="Gluconate_2DH_su3"/>
</dbReference>